<keyword evidence="2" id="KW-0614">Plasmid</keyword>
<feature type="transmembrane region" description="Helical" evidence="1">
    <location>
        <begin position="64"/>
        <end position="90"/>
    </location>
</feature>
<proteinExistence type="predicted"/>
<name>C5B5B9_METEA</name>
<organism evidence="2 3">
    <name type="scientific">Methylorubrum extorquens (strain ATCC 14718 / DSM 1338 / JCM 2805 / NCIMB 9133 / AM1)</name>
    <name type="common">Methylobacterium extorquens</name>
    <dbReference type="NCBI Taxonomy" id="272630"/>
    <lineage>
        <taxon>Bacteria</taxon>
        <taxon>Pseudomonadati</taxon>
        <taxon>Pseudomonadota</taxon>
        <taxon>Alphaproteobacteria</taxon>
        <taxon>Hyphomicrobiales</taxon>
        <taxon>Methylobacteriaceae</taxon>
        <taxon>Methylorubrum</taxon>
    </lineage>
</organism>
<gene>
    <name evidence="2" type="ordered locus">MexAM1_META2p0813</name>
</gene>
<geneLocation type="plasmid" evidence="2 3">
    <name>megaplasmid</name>
</geneLocation>
<feature type="transmembrane region" description="Helical" evidence="1">
    <location>
        <begin position="175"/>
        <end position="195"/>
    </location>
</feature>
<evidence type="ECO:0000256" key="1">
    <source>
        <dbReference type="SAM" id="Phobius"/>
    </source>
</evidence>
<evidence type="ECO:0000313" key="2">
    <source>
        <dbReference type="EMBL" id="ACS43651.1"/>
    </source>
</evidence>
<feature type="transmembrane region" description="Helical" evidence="1">
    <location>
        <begin position="110"/>
        <end position="129"/>
    </location>
</feature>
<keyword evidence="3" id="KW-1185">Reference proteome</keyword>
<keyword evidence="1" id="KW-1133">Transmembrane helix</keyword>
<dbReference type="EMBL" id="CP001511">
    <property type="protein sequence ID" value="ACS43651.1"/>
    <property type="molecule type" value="Genomic_DNA"/>
</dbReference>
<sequence length="210" mass="21273">MSTIQPAQPLALSLGRLARVAAGRTEPVLDDAGLLDLARSAIGIPVLWAFMLGAFGYGFAGGPLLATVVNTAAVALFVMVLQSLTVPLIVLPARLLRAAGSREAGPLAEAVLVLAAGGGLVAANAAFAYPFSRECLLAVGAAAVIYGFGVSLSRLPGFGLQEPLLPQLGRLTTPFLAGPIWFAATLAVLSLADAFELGRGLTALSVALLG</sequence>
<feature type="transmembrane region" description="Helical" evidence="1">
    <location>
        <begin position="37"/>
        <end position="57"/>
    </location>
</feature>
<dbReference type="KEGG" id="mea:Mex_2p0813"/>
<dbReference type="HOGENOM" id="CLU_1308937_0_0_5"/>
<evidence type="ECO:0000313" key="3">
    <source>
        <dbReference type="Proteomes" id="UP000009081"/>
    </source>
</evidence>
<keyword evidence="1" id="KW-0812">Transmembrane</keyword>
<dbReference type="Proteomes" id="UP000009081">
    <property type="component" value="Plasmid megaplasmid"/>
</dbReference>
<feature type="transmembrane region" description="Helical" evidence="1">
    <location>
        <begin position="136"/>
        <end position="155"/>
    </location>
</feature>
<reference evidence="2 3" key="1">
    <citation type="journal article" date="2009" name="PLoS ONE">
        <title>Methylobacterium genome sequences: a reference blueprint to investigate microbial metabolism of C1 compounds from natural and industrial sources.</title>
        <authorList>
            <person name="Vuilleumier S."/>
            <person name="Chistoserdova L."/>
            <person name="Lee M.-C."/>
            <person name="Bringel F."/>
            <person name="Lajus A."/>
            <person name="Zhou Y."/>
            <person name="Gourion B."/>
            <person name="Barbe V."/>
            <person name="Chang J."/>
            <person name="Cruveiller S."/>
            <person name="Dossat C."/>
            <person name="Gillett W."/>
            <person name="Gruffaz C."/>
            <person name="Haugen E."/>
            <person name="Hourcade E."/>
            <person name="Levy R."/>
            <person name="Mangenot S."/>
            <person name="Muller E."/>
            <person name="Nadalig T."/>
            <person name="Pagni M."/>
            <person name="Penny C."/>
            <person name="Peyraud R."/>
            <person name="Robinson D.G."/>
            <person name="Roche D."/>
            <person name="Rouy Z."/>
            <person name="Saenampechek C."/>
            <person name="Salvignol G."/>
            <person name="Vallenet D."/>
            <person name="Wu Z."/>
            <person name="Marx C.J."/>
            <person name="Vorholt J.A."/>
            <person name="Olson M.V."/>
            <person name="Kaul R."/>
            <person name="Weissenbach J."/>
            <person name="Medigue C."/>
            <person name="Lidstrom M.E."/>
        </authorList>
    </citation>
    <scope>NUCLEOTIDE SEQUENCE [LARGE SCALE GENOMIC DNA]</scope>
    <source>
        <strain evidence="3">ATCC 14718 / DSM 1338 / JCM 2805 / NCIMB 9133 / AM1</strain>
    </source>
</reference>
<protein>
    <submittedName>
        <fullName evidence="2">Uncharacterized protein</fullName>
    </submittedName>
</protein>
<keyword evidence="1" id="KW-0472">Membrane</keyword>
<dbReference type="RefSeq" id="WP_012754088.1">
    <property type="nucleotide sequence ID" value="NC_012811.1"/>
</dbReference>
<dbReference type="AlphaFoldDB" id="C5B5B9"/>
<accession>C5B5B9</accession>